<comment type="caution">
    <text evidence="12">The sequence shown here is derived from an EMBL/GenBank/DDBJ whole genome shotgun (WGS) entry which is preliminary data.</text>
</comment>
<keyword evidence="10" id="KW-0812">Transmembrane</keyword>
<dbReference type="EC" id="2.7.13.3" evidence="3"/>
<keyword evidence="9 12" id="KW-0067">ATP-binding</keyword>
<keyword evidence="10" id="KW-1133">Transmembrane helix</keyword>
<dbReference type="GO" id="GO:0005524">
    <property type="term" value="F:ATP binding"/>
    <property type="evidence" value="ECO:0007669"/>
    <property type="project" value="UniProtKB-KW"/>
</dbReference>
<name>A0ABT5UAS6_9GAMM</name>
<dbReference type="InterPro" id="IPR036890">
    <property type="entry name" value="HATPase_C_sf"/>
</dbReference>
<keyword evidence="5" id="KW-0597">Phosphoprotein</keyword>
<accession>A0ABT5UAS6</accession>
<evidence type="ECO:0000256" key="3">
    <source>
        <dbReference type="ARBA" id="ARBA00012438"/>
    </source>
</evidence>
<dbReference type="SUPFAM" id="SSF47384">
    <property type="entry name" value="Homodimeric domain of signal transducing histidine kinase"/>
    <property type="match status" value="1"/>
</dbReference>
<feature type="transmembrane region" description="Helical" evidence="10">
    <location>
        <begin position="125"/>
        <end position="158"/>
    </location>
</feature>
<dbReference type="InterPro" id="IPR003594">
    <property type="entry name" value="HATPase_dom"/>
</dbReference>
<keyword evidence="8" id="KW-0418">Kinase</keyword>
<dbReference type="InterPro" id="IPR036097">
    <property type="entry name" value="HisK_dim/P_sf"/>
</dbReference>
<dbReference type="InterPro" id="IPR003661">
    <property type="entry name" value="HisK_dim/P_dom"/>
</dbReference>
<organism evidence="12 13">
    <name type="scientific">Spartinivicinus poritis</name>
    <dbReference type="NCBI Taxonomy" id="2994640"/>
    <lineage>
        <taxon>Bacteria</taxon>
        <taxon>Pseudomonadati</taxon>
        <taxon>Pseudomonadota</taxon>
        <taxon>Gammaproteobacteria</taxon>
        <taxon>Oceanospirillales</taxon>
        <taxon>Zooshikellaceae</taxon>
        <taxon>Spartinivicinus</taxon>
    </lineage>
</organism>
<comment type="catalytic activity">
    <reaction evidence="1">
        <text>ATP + protein L-histidine = ADP + protein N-phospho-L-histidine.</text>
        <dbReference type="EC" id="2.7.13.3"/>
    </reaction>
</comment>
<feature type="transmembrane region" description="Helical" evidence="10">
    <location>
        <begin position="179"/>
        <end position="202"/>
    </location>
</feature>
<dbReference type="RefSeq" id="WP_274689427.1">
    <property type="nucleotide sequence ID" value="NZ_JAPMOU010000016.1"/>
</dbReference>
<keyword evidence="6" id="KW-0808">Transferase</keyword>
<dbReference type="PANTHER" id="PTHR44936">
    <property type="entry name" value="SENSOR PROTEIN CREC"/>
    <property type="match status" value="1"/>
</dbReference>
<dbReference type="SUPFAM" id="SSF55874">
    <property type="entry name" value="ATPase domain of HSP90 chaperone/DNA topoisomerase II/histidine kinase"/>
    <property type="match status" value="1"/>
</dbReference>
<feature type="transmembrane region" description="Helical" evidence="10">
    <location>
        <begin position="94"/>
        <end position="113"/>
    </location>
</feature>
<dbReference type="InterPro" id="IPR050980">
    <property type="entry name" value="2C_sensor_his_kinase"/>
</dbReference>
<dbReference type="InterPro" id="IPR005467">
    <property type="entry name" value="His_kinase_dom"/>
</dbReference>
<gene>
    <name evidence="12" type="ORF">ORQ98_14020</name>
</gene>
<evidence type="ECO:0000256" key="5">
    <source>
        <dbReference type="ARBA" id="ARBA00022553"/>
    </source>
</evidence>
<evidence type="ECO:0000256" key="6">
    <source>
        <dbReference type="ARBA" id="ARBA00022679"/>
    </source>
</evidence>
<evidence type="ECO:0000256" key="1">
    <source>
        <dbReference type="ARBA" id="ARBA00000085"/>
    </source>
</evidence>
<dbReference type="Pfam" id="PF02518">
    <property type="entry name" value="HATPase_c"/>
    <property type="match status" value="1"/>
</dbReference>
<feature type="transmembrane region" description="Helical" evidence="10">
    <location>
        <begin position="60"/>
        <end position="82"/>
    </location>
</feature>
<sequence length="442" mass="49414">MSYTLSFALIAHFLVMIFFSKAPLNLSISRQNLFRLGMIRTVFLCSLCVILLLATNYTPLTINTLLVAGVLLVMGIVNVFTYWRFRQLTPVSEWEFFAQLLFDCFSLTLLLYISGGASNPFVSYYLIPIIIAAATLALPFTVAITLICLSSYTLLLFFYQPLPQLIPVFDNSTQQFHMINLHVVGMWLNFSLSALLICSFVVRMAQTLRQHQAQLAIKREQDLRNEQLFAVGSLAAGAAHELNTPLNTMILLVNEMQQDYQQHTDIAEDLSCLTSQLSQCKQSLRTLIAEAQVSLQPIQQPIKKIIDQLVGRWQVFRPEVSIELNTTGLADSQVLADASLPQALLNLLNNAADQSHRKIQLFAKTTKRHVEIVIRDFGPGLDMANLEKLGTPFYTNQPDKGFGLGLSLSQASIERLGGSVTLLNHIEQGTETHIQLPLTMHA</sequence>
<evidence type="ECO:0000256" key="8">
    <source>
        <dbReference type="ARBA" id="ARBA00022777"/>
    </source>
</evidence>
<dbReference type="InterPro" id="IPR004358">
    <property type="entry name" value="Sig_transdc_His_kin-like_C"/>
</dbReference>
<evidence type="ECO:0000256" key="10">
    <source>
        <dbReference type="SAM" id="Phobius"/>
    </source>
</evidence>
<evidence type="ECO:0000256" key="7">
    <source>
        <dbReference type="ARBA" id="ARBA00022741"/>
    </source>
</evidence>
<dbReference type="Gene3D" id="1.10.287.130">
    <property type="match status" value="1"/>
</dbReference>
<keyword evidence="13" id="KW-1185">Reference proteome</keyword>
<dbReference type="SMART" id="SM00387">
    <property type="entry name" value="HATPase_c"/>
    <property type="match status" value="1"/>
</dbReference>
<dbReference type="Proteomes" id="UP001528823">
    <property type="component" value="Unassembled WGS sequence"/>
</dbReference>
<protein>
    <recommendedName>
        <fullName evidence="3">histidine kinase</fullName>
        <ecNumber evidence="3">2.7.13.3</ecNumber>
    </recommendedName>
</protein>
<comment type="subcellular location">
    <subcellularLocation>
        <location evidence="2">Cell membrane</location>
        <topology evidence="2">Multi-pass membrane protein</topology>
    </subcellularLocation>
</comment>
<keyword evidence="7" id="KW-0547">Nucleotide-binding</keyword>
<evidence type="ECO:0000313" key="12">
    <source>
        <dbReference type="EMBL" id="MDE1463081.1"/>
    </source>
</evidence>
<feature type="domain" description="Histidine kinase" evidence="11">
    <location>
        <begin position="237"/>
        <end position="440"/>
    </location>
</feature>
<dbReference type="SMART" id="SM00388">
    <property type="entry name" value="HisKA"/>
    <property type="match status" value="1"/>
</dbReference>
<feature type="transmembrane region" description="Helical" evidence="10">
    <location>
        <begin position="6"/>
        <end position="24"/>
    </location>
</feature>
<dbReference type="Gene3D" id="3.30.565.10">
    <property type="entry name" value="Histidine kinase-like ATPase, C-terminal domain"/>
    <property type="match status" value="1"/>
</dbReference>
<evidence type="ECO:0000256" key="2">
    <source>
        <dbReference type="ARBA" id="ARBA00004651"/>
    </source>
</evidence>
<evidence type="ECO:0000259" key="11">
    <source>
        <dbReference type="PROSITE" id="PS50109"/>
    </source>
</evidence>
<evidence type="ECO:0000256" key="4">
    <source>
        <dbReference type="ARBA" id="ARBA00022475"/>
    </source>
</evidence>
<dbReference type="PROSITE" id="PS50109">
    <property type="entry name" value="HIS_KIN"/>
    <property type="match status" value="1"/>
</dbReference>
<proteinExistence type="predicted"/>
<dbReference type="EMBL" id="JAPMOU010000016">
    <property type="protein sequence ID" value="MDE1463081.1"/>
    <property type="molecule type" value="Genomic_DNA"/>
</dbReference>
<dbReference type="PANTHER" id="PTHR44936:SF10">
    <property type="entry name" value="SENSOR PROTEIN RSTB"/>
    <property type="match status" value="1"/>
</dbReference>
<reference evidence="12 13" key="1">
    <citation type="submission" date="2022-11" db="EMBL/GenBank/DDBJ databases">
        <title>Spartinivicinus poritis sp. nov., isolated from scleractinian coral Porites lutea.</title>
        <authorList>
            <person name="Zhang G."/>
            <person name="Cai L."/>
            <person name="Wei Q."/>
        </authorList>
    </citation>
    <scope>NUCLEOTIDE SEQUENCE [LARGE SCALE GENOMIC DNA]</scope>
    <source>
        <strain evidence="12 13">A2-2</strain>
    </source>
</reference>
<evidence type="ECO:0000313" key="13">
    <source>
        <dbReference type="Proteomes" id="UP001528823"/>
    </source>
</evidence>
<keyword evidence="4" id="KW-1003">Cell membrane</keyword>
<dbReference type="CDD" id="cd00082">
    <property type="entry name" value="HisKA"/>
    <property type="match status" value="1"/>
</dbReference>
<feature type="transmembrane region" description="Helical" evidence="10">
    <location>
        <begin position="36"/>
        <end position="54"/>
    </location>
</feature>
<dbReference type="PRINTS" id="PR00344">
    <property type="entry name" value="BCTRLSENSOR"/>
</dbReference>
<keyword evidence="10" id="KW-0472">Membrane</keyword>
<evidence type="ECO:0000256" key="9">
    <source>
        <dbReference type="ARBA" id="ARBA00022840"/>
    </source>
</evidence>